<evidence type="ECO:0000256" key="11">
    <source>
        <dbReference type="ARBA" id="ARBA00022837"/>
    </source>
</evidence>
<feature type="compositionally biased region" description="Polar residues" evidence="15">
    <location>
        <begin position="501"/>
        <end position="513"/>
    </location>
</feature>
<dbReference type="FunFam" id="2.40.50.90:FF:000029">
    <property type="entry name" value="Probable endonuclease lcl3"/>
    <property type="match status" value="1"/>
</dbReference>
<evidence type="ECO:0000256" key="4">
    <source>
        <dbReference type="ARBA" id="ARBA00013404"/>
    </source>
</evidence>
<evidence type="ECO:0000256" key="7">
    <source>
        <dbReference type="ARBA" id="ARBA00022722"/>
    </source>
</evidence>
<dbReference type="AlphaFoldDB" id="A0AAN7H7E7"/>
<evidence type="ECO:0000256" key="13">
    <source>
        <dbReference type="ARBA" id="ARBA00023128"/>
    </source>
</evidence>
<evidence type="ECO:0000259" key="16">
    <source>
        <dbReference type="PROSITE" id="PS50830"/>
    </source>
</evidence>
<dbReference type="Proteomes" id="UP001301958">
    <property type="component" value="Unassembled WGS sequence"/>
</dbReference>
<proteinExistence type="inferred from homology"/>
<evidence type="ECO:0000256" key="14">
    <source>
        <dbReference type="ARBA" id="ARBA00023136"/>
    </source>
</evidence>
<evidence type="ECO:0000256" key="15">
    <source>
        <dbReference type="SAM" id="MobiDB-lite"/>
    </source>
</evidence>
<dbReference type="PANTHER" id="PTHR12302:SF3">
    <property type="entry name" value="SERINE_THREONINE-PROTEIN KINASE 31"/>
    <property type="match status" value="1"/>
</dbReference>
<keyword evidence="8" id="KW-0479">Metal-binding</keyword>
<feature type="domain" description="TNase-like" evidence="16">
    <location>
        <begin position="288"/>
        <end position="451"/>
    </location>
</feature>
<evidence type="ECO:0000313" key="17">
    <source>
        <dbReference type="EMBL" id="KAK4230975.1"/>
    </source>
</evidence>
<keyword evidence="7" id="KW-0540">Nuclease</keyword>
<keyword evidence="6" id="KW-0812">Transmembrane</keyword>
<evidence type="ECO:0000256" key="12">
    <source>
        <dbReference type="ARBA" id="ARBA00022989"/>
    </source>
</evidence>
<evidence type="ECO:0000256" key="8">
    <source>
        <dbReference type="ARBA" id="ARBA00022723"/>
    </source>
</evidence>
<feature type="compositionally biased region" description="Basic and acidic residues" evidence="15">
    <location>
        <begin position="218"/>
        <end position="234"/>
    </location>
</feature>
<reference evidence="17" key="2">
    <citation type="submission" date="2023-05" db="EMBL/GenBank/DDBJ databases">
        <authorList>
            <consortium name="Lawrence Berkeley National Laboratory"/>
            <person name="Steindorff A."/>
            <person name="Hensen N."/>
            <person name="Bonometti L."/>
            <person name="Westerberg I."/>
            <person name="Brannstrom I.O."/>
            <person name="Guillou S."/>
            <person name="Cros-Aarteil S."/>
            <person name="Calhoun S."/>
            <person name="Haridas S."/>
            <person name="Kuo A."/>
            <person name="Mondo S."/>
            <person name="Pangilinan J."/>
            <person name="Riley R."/>
            <person name="Labutti K."/>
            <person name="Andreopoulos B."/>
            <person name="Lipzen A."/>
            <person name="Chen C."/>
            <person name="Yanf M."/>
            <person name="Daum C."/>
            <person name="Ng V."/>
            <person name="Clum A."/>
            <person name="Ohm R."/>
            <person name="Martin F."/>
            <person name="Silar P."/>
            <person name="Natvig D."/>
            <person name="Lalanne C."/>
            <person name="Gautier V."/>
            <person name="Ament-Velasquez S.L."/>
            <person name="Kruys A."/>
            <person name="Hutchinson M.I."/>
            <person name="Powell A.J."/>
            <person name="Barry K."/>
            <person name="Miller A.N."/>
            <person name="Grigoriev I.V."/>
            <person name="Debuchy R."/>
            <person name="Gladieux P."/>
            <person name="Thoren M.H."/>
            <person name="Johannesson H."/>
        </authorList>
    </citation>
    <scope>NUCLEOTIDE SEQUENCE</scope>
    <source>
        <strain evidence="17">CBS 990.96</strain>
    </source>
</reference>
<feature type="region of interest" description="Disordered" evidence="15">
    <location>
        <begin position="202"/>
        <end position="234"/>
    </location>
</feature>
<keyword evidence="12" id="KW-1133">Transmembrane helix</keyword>
<evidence type="ECO:0000256" key="3">
    <source>
        <dbReference type="ARBA" id="ARBA00005435"/>
    </source>
</evidence>
<dbReference type="GO" id="GO:0046872">
    <property type="term" value="F:metal ion binding"/>
    <property type="evidence" value="ECO:0007669"/>
    <property type="project" value="UniProtKB-KW"/>
</dbReference>
<sequence length="532" mass="58488">MCLHKRVVYTCNHSAFLELCKPCPVEQSFIRGEVTTGCSQMWSHGFDAFRVGENCAQCAATIKKENDKLALIKEQLKLLKNKLQEIQQRVVDGDEKGKSSTNTAAAAEDHCSSSSNSTSDEDADNNQSSQGTATDTTDLSSSPTRASTWSVDRSPKTQRTSDTSLIQSSHHGRDDGDDEEKSEGEGDGEERMMTMEVRYHHARATTTTTTTMPWIRSNSDKDDGSNKNTKNKTESLKNGVIGHFSETENWIAPLVAVGATLGLWTVWQRYLRRIPTSAHIPPSYFHRRGLFGKVTSVGDGDGFHLYHTPGGRLAGWGWLRTVPSSKKELKGNTIPIRIAGVDAPEGAHFGRTAQPFATEAQNFLDSYILNRRVRAYIYRKDQYDRIVASVYVRKPPFFFPRKDVGLEILKAGLATTYEAKFGAEYGGAKKEENYKASEALAKQKGKGMWSLEKPVVSGIFFKTKAPTPEPLESPMAYKKRMKALEEQQAAAIAAVGGGTAKSSSTARTGSSVQPKVGSAASPTHKSTSERKR</sequence>
<dbReference type="GO" id="GO:0016020">
    <property type="term" value="C:membrane"/>
    <property type="evidence" value="ECO:0007669"/>
    <property type="project" value="UniProtKB-SubCell"/>
</dbReference>
<evidence type="ECO:0000256" key="5">
    <source>
        <dbReference type="ARBA" id="ARBA00014651"/>
    </source>
</evidence>
<keyword evidence="14" id="KW-0472">Membrane</keyword>
<comment type="similarity">
    <text evidence="3">Belongs to the LCL3 family.</text>
</comment>
<dbReference type="GO" id="GO:0005739">
    <property type="term" value="C:mitochondrion"/>
    <property type="evidence" value="ECO:0007669"/>
    <property type="project" value="UniProtKB-SubCell"/>
</dbReference>
<feature type="region of interest" description="Disordered" evidence="15">
    <location>
        <begin position="494"/>
        <end position="532"/>
    </location>
</feature>
<dbReference type="PROSITE" id="PS50830">
    <property type="entry name" value="TNASE_3"/>
    <property type="match status" value="1"/>
</dbReference>
<keyword evidence="10" id="KW-0378">Hydrolase</keyword>
<comment type="subcellular location">
    <subcellularLocation>
        <location evidence="1">Membrane</location>
        <topology evidence="1">Single-pass membrane protein</topology>
    </subcellularLocation>
    <subcellularLocation>
        <location evidence="2">Mitochondrion</location>
    </subcellularLocation>
</comment>
<evidence type="ECO:0000256" key="1">
    <source>
        <dbReference type="ARBA" id="ARBA00004167"/>
    </source>
</evidence>
<evidence type="ECO:0000256" key="9">
    <source>
        <dbReference type="ARBA" id="ARBA00022759"/>
    </source>
</evidence>
<evidence type="ECO:0000256" key="6">
    <source>
        <dbReference type="ARBA" id="ARBA00022692"/>
    </source>
</evidence>
<evidence type="ECO:0000256" key="10">
    <source>
        <dbReference type="ARBA" id="ARBA00022801"/>
    </source>
</evidence>
<keyword evidence="9" id="KW-0255">Endonuclease</keyword>
<dbReference type="InterPro" id="IPR016071">
    <property type="entry name" value="Staphylococal_nuclease_OB-fold"/>
</dbReference>
<dbReference type="PANTHER" id="PTHR12302">
    <property type="entry name" value="EBNA2 BINDING PROTEIN P100"/>
    <property type="match status" value="1"/>
</dbReference>
<feature type="region of interest" description="Disordered" evidence="15">
    <location>
        <begin position="92"/>
        <end position="190"/>
    </location>
</feature>
<dbReference type="InterPro" id="IPR035437">
    <property type="entry name" value="SNase_OB-fold_sf"/>
</dbReference>
<evidence type="ECO:0000313" key="18">
    <source>
        <dbReference type="Proteomes" id="UP001301958"/>
    </source>
</evidence>
<dbReference type="Pfam" id="PF00565">
    <property type="entry name" value="SNase"/>
    <property type="match status" value="1"/>
</dbReference>
<dbReference type="GO" id="GO:0016787">
    <property type="term" value="F:hydrolase activity"/>
    <property type="evidence" value="ECO:0007669"/>
    <property type="project" value="UniProtKB-KW"/>
</dbReference>
<protein>
    <recommendedName>
        <fullName evidence="4">Probable endonuclease LCL3</fullName>
    </recommendedName>
    <alternativeName>
        <fullName evidence="5">Probable endonuclease lcl3</fullName>
    </alternativeName>
</protein>
<gene>
    <name evidence="17" type="ORF">QBC38DRAFT_355589</name>
</gene>
<dbReference type="SMART" id="SM00318">
    <property type="entry name" value="SNc"/>
    <property type="match status" value="1"/>
</dbReference>
<dbReference type="EMBL" id="MU865295">
    <property type="protein sequence ID" value="KAK4230975.1"/>
    <property type="molecule type" value="Genomic_DNA"/>
</dbReference>
<keyword evidence="13" id="KW-0496">Mitochondrion</keyword>
<feature type="compositionally biased region" description="Acidic residues" evidence="15">
    <location>
        <begin position="175"/>
        <end position="188"/>
    </location>
</feature>
<accession>A0AAN7H7E7</accession>
<comment type="caution">
    <text evidence="17">The sequence shown here is derived from an EMBL/GenBank/DDBJ whole genome shotgun (WGS) entry which is preliminary data.</text>
</comment>
<dbReference type="GO" id="GO:0004519">
    <property type="term" value="F:endonuclease activity"/>
    <property type="evidence" value="ECO:0007669"/>
    <property type="project" value="UniProtKB-KW"/>
</dbReference>
<dbReference type="SUPFAM" id="SSF50199">
    <property type="entry name" value="Staphylococcal nuclease"/>
    <property type="match status" value="1"/>
</dbReference>
<keyword evidence="11" id="KW-0106">Calcium</keyword>
<organism evidence="17 18">
    <name type="scientific">Podospora fimiseda</name>
    <dbReference type="NCBI Taxonomy" id="252190"/>
    <lineage>
        <taxon>Eukaryota</taxon>
        <taxon>Fungi</taxon>
        <taxon>Dikarya</taxon>
        <taxon>Ascomycota</taxon>
        <taxon>Pezizomycotina</taxon>
        <taxon>Sordariomycetes</taxon>
        <taxon>Sordariomycetidae</taxon>
        <taxon>Sordariales</taxon>
        <taxon>Podosporaceae</taxon>
        <taxon>Podospora</taxon>
    </lineage>
</organism>
<evidence type="ECO:0000256" key="2">
    <source>
        <dbReference type="ARBA" id="ARBA00004173"/>
    </source>
</evidence>
<feature type="compositionally biased region" description="Polar residues" evidence="15">
    <location>
        <begin position="127"/>
        <end position="169"/>
    </location>
</feature>
<keyword evidence="18" id="KW-1185">Reference proteome</keyword>
<name>A0AAN7H7E7_9PEZI</name>
<dbReference type="Gene3D" id="2.40.50.90">
    <property type="match status" value="1"/>
</dbReference>
<reference evidence="17" key="1">
    <citation type="journal article" date="2023" name="Mol. Phylogenet. Evol.">
        <title>Genome-scale phylogeny and comparative genomics of the fungal order Sordariales.</title>
        <authorList>
            <person name="Hensen N."/>
            <person name="Bonometti L."/>
            <person name="Westerberg I."/>
            <person name="Brannstrom I.O."/>
            <person name="Guillou S."/>
            <person name="Cros-Aarteil S."/>
            <person name="Calhoun S."/>
            <person name="Haridas S."/>
            <person name="Kuo A."/>
            <person name="Mondo S."/>
            <person name="Pangilinan J."/>
            <person name="Riley R."/>
            <person name="LaButti K."/>
            <person name="Andreopoulos B."/>
            <person name="Lipzen A."/>
            <person name="Chen C."/>
            <person name="Yan M."/>
            <person name="Daum C."/>
            <person name="Ng V."/>
            <person name="Clum A."/>
            <person name="Steindorff A."/>
            <person name="Ohm R.A."/>
            <person name="Martin F."/>
            <person name="Silar P."/>
            <person name="Natvig D.O."/>
            <person name="Lalanne C."/>
            <person name="Gautier V."/>
            <person name="Ament-Velasquez S.L."/>
            <person name="Kruys A."/>
            <person name="Hutchinson M.I."/>
            <person name="Powell A.J."/>
            <person name="Barry K."/>
            <person name="Miller A.N."/>
            <person name="Grigoriev I.V."/>
            <person name="Debuchy R."/>
            <person name="Gladieux P."/>
            <person name="Hiltunen Thoren M."/>
            <person name="Johannesson H."/>
        </authorList>
    </citation>
    <scope>NUCLEOTIDE SEQUENCE</scope>
    <source>
        <strain evidence="17">CBS 990.96</strain>
    </source>
</reference>